<dbReference type="RefSeq" id="WP_009092221.1">
    <property type="nucleotide sequence ID" value="NZ_BQKS01000012.1"/>
</dbReference>
<evidence type="ECO:0000313" key="2">
    <source>
        <dbReference type="EMBL" id="OPB49472.1"/>
    </source>
</evidence>
<evidence type="ECO:0000313" key="1">
    <source>
        <dbReference type="EMBL" id="AQX50910.1"/>
    </source>
</evidence>
<dbReference type="EMBL" id="MAHS01000009">
    <property type="protein sequence ID" value="OPB49472.1"/>
    <property type="molecule type" value="Genomic_DNA"/>
</dbReference>
<reference evidence="1 3" key="1">
    <citation type="submission" date="2016-02" db="EMBL/GenBank/DDBJ databases">
        <authorList>
            <person name="Nicholson A.C."/>
            <person name="Humrighouse B.W."/>
            <person name="Loparev V."/>
            <person name="Emery B."/>
            <person name="Graziano J."/>
            <person name="McQuiston J.R."/>
        </authorList>
    </citation>
    <scope>NUCLEOTIDE SEQUENCE [LARGE SCALE GENOMIC DNA]</scope>
    <source>
        <strain evidence="1 3">E6809</strain>
    </source>
</reference>
<dbReference type="AlphaFoldDB" id="A0A1T3D7Z4"/>
<dbReference type="GeneID" id="56686159"/>
<reference evidence="2" key="2">
    <citation type="submission" date="2016-06" db="EMBL/GenBank/DDBJ databases">
        <authorList>
            <person name="Nicholson A.C."/>
        </authorList>
    </citation>
    <scope>NUCLEOTIDE SEQUENCE [LARGE SCALE GENOMIC DNA]</scope>
    <source>
        <strain evidence="2">E6809</strain>
    </source>
</reference>
<evidence type="ECO:0000313" key="3">
    <source>
        <dbReference type="Proteomes" id="UP000189738"/>
    </source>
</evidence>
<gene>
    <name evidence="1" type="ORF">AYC66_09545</name>
    <name evidence="2" type="ORF">BAY09_01680</name>
</gene>
<dbReference type="Proteomes" id="UP000189738">
    <property type="component" value="Chromosome"/>
</dbReference>
<name>A0A1T3D7Z4_9FLAO</name>
<proteinExistence type="predicted"/>
<dbReference type="EMBL" id="CP014339">
    <property type="protein sequence ID" value="AQX50910.1"/>
    <property type="molecule type" value="Genomic_DNA"/>
</dbReference>
<sequence length="64" mass="7183">MILKKTSVIVNGKEIDLIGYFETLAREPNQSELYTKIGVSSYQEIGYLQNSILSVCRQALETGE</sequence>
<protein>
    <submittedName>
        <fullName evidence="2">Uncharacterized protein</fullName>
    </submittedName>
</protein>
<organism evidence="2">
    <name type="scientific">Elizabethkingia anophelis</name>
    <dbReference type="NCBI Taxonomy" id="1117645"/>
    <lineage>
        <taxon>Bacteria</taxon>
        <taxon>Pseudomonadati</taxon>
        <taxon>Bacteroidota</taxon>
        <taxon>Flavobacteriia</taxon>
        <taxon>Flavobacteriales</taxon>
        <taxon>Weeksellaceae</taxon>
        <taxon>Elizabethkingia</taxon>
    </lineage>
</organism>
<accession>A0A1T3D7Z4</accession>